<dbReference type="InterPro" id="IPR000792">
    <property type="entry name" value="Tscrpt_reg_LuxR_C"/>
</dbReference>
<keyword evidence="1" id="KW-0547">Nucleotide-binding</keyword>
<dbReference type="RefSeq" id="WP_132156671.1">
    <property type="nucleotide sequence ID" value="NZ_SLWR01000017.1"/>
</dbReference>
<dbReference type="InterPro" id="IPR036388">
    <property type="entry name" value="WH-like_DNA-bd_sf"/>
</dbReference>
<evidence type="ECO:0000313" key="5">
    <source>
        <dbReference type="Proteomes" id="UP000295573"/>
    </source>
</evidence>
<evidence type="ECO:0000256" key="2">
    <source>
        <dbReference type="ARBA" id="ARBA00022840"/>
    </source>
</evidence>
<dbReference type="GO" id="GO:0003677">
    <property type="term" value="F:DNA binding"/>
    <property type="evidence" value="ECO:0007669"/>
    <property type="project" value="InterPro"/>
</dbReference>
<proteinExistence type="predicted"/>
<name>A0A4R2I840_9ACTN</name>
<evidence type="ECO:0000259" key="3">
    <source>
        <dbReference type="PROSITE" id="PS50043"/>
    </source>
</evidence>
<dbReference type="Proteomes" id="UP000295573">
    <property type="component" value="Unassembled WGS sequence"/>
</dbReference>
<dbReference type="PROSITE" id="PS00622">
    <property type="entry name" value="HTH_LUXR_1"/>
    <property type="match status" value="1"/>
</dbReference>
<dbReference type="OrthoDB" id="5476461at2"/>
<dbReference type="GO" id="GO:0006355">
    <property type="term" value="P:regulation of DNA-templated transcription"/>
    <property type="evidence" value="ECO:0007669"/>
    <property type="project" value="InterPro"/>
</dbReference>
<dbReference type="PANTHER" id="PTHR16305">
    <property type="entry name" value="TESTICULAR SOLUBLE ADENYLYL CYCLASE"/>
    <property type="match status" value="1"/>
</dbReference>
<evidence type="ECO:0000256" key="1">
    <source>
        <dbReference type="ARBA" id="ARBA00022741"/>
    </source>
</evidence>
<dbReference type="InterPro" id="IPR016032">
    <property type="entry name" value="Sig_transdc_resp-reg_C-effctor"/>
</dbReference>
<dbReference type="GO" id="GO:0004016">
    <property type="term" value="F:adenylate cyclase activity"/>
    <property type="evidence" value="ECO:0007669"/>
    <property type="project" value="TreeGrafter"/>
</dbReference>
<dbReference type="InterPro" id="IPR041664">
    <property type="entry name" value="AAA_16"/>
</dbReference>
<dbReference type="PROSITE" id="PS50043">
    <property type="entry name" value="HTH_LUXR_2"/>
    <property type="match status" value="1"/>
</dbReference>
<feature type="domain" description="HTH luxR-type" evidence="3">
    <location>
        <begin position="763"/>
        <end position="825"/>
    </location>
</feature>
<dbReference type="Gene3D" id="1.10.10.10">
    <property type="entry name" value="Winged helix-like DNA-binding domain superfamily/Winged helix DNA-binding domain"/>
    <property type="match status" value="1"/>
</dbReference>
<dbReference type="PANTHER" id="PTHR16305:SF35">
    <property type="entry name" value="TRANSCRIPTIONAL ACTIVATOR DOMAIN"/>
    <property type="match status" value="1"/>
</dbReference>
<dbReference type="EMBL" id="SLWR01000017">
    <property type="protein sequence ID" value="TCO40504.1"/>
    <property type="molecule type" value="Genomic_DNA"/>
</dbReference>
<dbReference type="SUPFAM" id="SSF46894">
    <property type="entry name" value="C-terminal effector domain of the bipartite response regulators"/>
    <property type="match status" value="1"/>
</dbReference>
<gene>
    <name evidence="4" type="ORF">EV646_11745</name>
</gene>
<dbReference type="GO" id="GO:0005524">
    <property type="term" value="F:ATP binding"/>
    <property type="evidence" value="ECO:0007669"/>
    <property type="project" value="UniProtKB-KW"/>
</dbReference>
<dbReference type="CDD" id="cd06170">
    <property type="entry name" value="LuxR_C_like"/>
    <property type="match status" value="1"/>
</dbReference>
<dbReference type="Pfam" id="PF13191">
    <property type="entry name" value="AAA_16"/>
    <property type="match status" value="1"/>
</dbReference>
<dbReference type="Gene3D" id="3.40.50.300">
    <property type="entry name" value="P-loop containing nucleotide triphosphate hydrolases"/>
    <property type="match status" value="1"/>
</dbReference>
<reference evidence="4 5" key="1">
    <citation type="journal article" date="2015" name="Stand. Genomic Sci.">
        <title>Genomic Encyclopedia of Bacterial and Archaeal Type Strains, Phase III: the genomes of soil and plant-associated and newly described type strains.</title>
        <authorList>
            <person name="Whitman W.B."/>
            <person name="Woyke T."/>
            <person name="Klenk H.P."/>
            <person name="Zhou Y."/>
            <person name="Lilburn T.G."/>
            <person name="Beck B.J."/>
            <person name="De Vos P."/>
            <person name="Vandamme P."/>
            <person name="Eisen J.A."/>
            <person name="Garrity G."/>
            <person name="Hugenholtz P."/>
            <person name="Kyrpides N.C."/>
        </authorList>
    </citation>
    <scope>NUCLEOTIDE SEQUENCE [LARGE SCALE GENOMIC DNA]</scope>
    <source>
        <strain evidence="4 5">VKM Ac-2541</strain>
    </source>
</reference>
<dbReference type="PRINTS" id="PR00038">
    <property type="entry name" value="HTHLUXR"/>
</dbReference>
<keyword evidence="2" id="KW-0067">ATP-binding</keyword>
<evidence type="ECO:0000313" key="4">
    <source>
        <dbReference type="EMBL" id="TCO40504.1"/>
    </source>
</evidence>
<comment type="caution">
    <text evidence="4">The sequence shown here is derived from an EMBL/GenBank/DDBJ whole genome shotgun (WGS) entry which is preliminary data.</text>
</comment>
<dbReference type="GO" id="GO:0005737">
    <property type="term" value="C:cytoplasm"/>
    <property type="evidence" value="ECO:0007669"/>
    <property type="project" value="TreeGrafter"/>
</dbReference>
<dbReference type="SMART" id="SM00421">
    <property type="entry name" value="HTH_LUXR"/>
    <property type="match status" value="1"/>
</dbReference>
<dbReference type="SUPFAM" id="SSF52540">
    <property type="entry name" value="P-loop containing nucleoside triphosphate hydrolases"/>
    <property type="match status" value="1"/>
</dbReference>
<organism evidence="4 5">
    <name type="scientific">Kribbella antiqua</name>
    <dbReference type="NCBI Taxonomy" id="2512217"/>
    <lineage>
        <taxon>Bacteria</taxon>
        <taxon>Bacillati</taxon>
        <taxon>Actinomycetota</taxon>
        <taxon>Actinomycetes</taxon>
        <taxon>Propionibacteriales</taxon>
        <taxon>Kribbellaceae</taxon>
        <taxon>Kribbella</taxon>
    </lineage>
</organism>
<keyword evidence="5" id="KW-1185">Reference proteome</keyword>
<dbReference type="InterPro" id="IPR027417">
    <property type="entry name" value="P-loop_NTPase"/>
</dbReference>
<dbReference type="AlphaFoldDB" id="A0A4R2I840"/>
<accession>A0A4R2I840</accession>
<sequence>MAVVRIAEELGSTGSARLVGRDHELRLLHDALRMPSGLVLVVGEAGVGKTRLISEVAARHPARWLTAQCRPYEDSAPVVEEVLGSAAGSAVVLIEDIHWASPDALQMLRSFAGRITLVVTYRPEDARHQDDITSLAGSGARTTEVRVDPLDRGAVRELSAQLLGLDLLPMALTDELARHTGGLPFAVEEFLRQVPDGADIEEQVRRALAETPAPVSLRASMAVRLQEVPDSCRRVVCAAAVLATAAPENLLGAVSGITRSALTDAVDRALARGLLHEARPGLYDLRHPLARRAVRATIPPDEVRRLHRQAATALAEVEPPPHARIAGHFRRGGVIDGWLTHAELAADQSADAEQYAAMLQVEALPWADRARLAAKLGRTALAGPQWQDAVTTVQAVLAEFPARSTARGRLRLALGLLLHDRAGDIPAGRRELTAAIDELAEDPASAAWAMSALAVPIFGTEPIFEHRAWMQRALSLVGDAPDAAVRINQARFRLALGEVDVVEGFEVAGALAWLGHARRASALLERSDDSAVAAVTRLRLAFHSGDWAVIAEQLTRARAAAAGLPLVQAEVDLIDARLRLAQGDVAAGKELLASVVTRTELGPLPVHAAASAALAHDLDRCLALVRRKSGWVSAGDLIVVTCTALLHEGRTEDARRLATEFTAIVSGLDAPAATAAALHAEAVVQQSVSLFSQAAARYRAIGRQYDECVVLEQQGLLLLAQGNQEPLKSTARAYEAMGAHGDARRCQDALRAAGVAVPRSRGRRGYGNTLSPRELEVARLAAEGLTNAQIAATLGLTVSTVEDHVSRALRKLGLTSRHALGPHVR</sequence>
<dbReference type="Pfam" id="PF00196">
    <property type="entry name" value="GerE"/>
    <property type="match status" value="1"/>
</dbReference>
<protein>
    <submittedName>
        <fullName evidence="4">AAA ATPase-like protein</fullName>
    </submittedName>
</protein>